<keyword evidence="11" id="KW-1185">Reference proteome</keyword>
<dbReference type="InterPro" id="IPR035906">
    <property type="entry name" value="MetI-like_sf"/>
</dbReference>
<feature type="transmembrane region" description="Helical" evidence="7">
    <location>
        <begin position="54"/>
        <end position="76"/>
    </location>
</feature>
<keyword evidence="2 7" id="KW-0813">Transport</keyword>
<sequence>MSPTPQPAPAPSPRPGPTPPPGPGTAQTRRQVSARPADPPRSGRSRNSRDRAKILPTLVLALGAIYCILPVVWVLIAATKSTDELFGTYSGWPSFNGGFTENISTLSTYADGRFWWWTLNSLIYAGGGALLTVIVSSMAGYAMAKFRFHGQKLLFGALLAGVLIPQITLAIPQYLLLSEIGLAGSYWSVILPSIISPYSIYLCRVYAAAAIPDEMLEAGRMDGASEFRLFRSVALPVMVPGLVTVFLLQFISIWNNFLLPYIMLANDDRFPLTVGLYSLLNRGASQPALYTLVITGALLSIIPIFALFLFLQRFWRLDLVAGGLKG</sequence>
<feature type="transmembrane region" description="Helical" evidence="7">
    <location>
        <begin position="189"/>
        <end position="212"/>
    </location>
</feature>
<dbReference type="PANTHER" id="PTHR43744">
    <property type="entry name" value="ABC TRANSPORTER PERMEASE PROTEIN MG189-RELATED-RELATED"/>
    <property type="match status" value="1"/>
</dbReference>
<feature type="transmembrane region" description="Helical" evidence="7">
    <location>
        <begin position="114"/>
        <end position="141"/>
    </location>
</feature>
<dbReference type="InterPro" id="IPR000515">
    <property type="entry name" value="MetI-like"/>
</dbReference>
<organism evidence="10 11">
    <name type="scientific">Micromonospora yangpuensis</name>
    <dbReference type="NCBI Taxonomy" id="683228"/>
    <lineage>
        <taxon>Bacteria</taxon>
        <taxon>Bacillati</taxon>
        <taxon>Actinomycetota</taxon>
        <taxon>Actinomycetes</taxon>
        <taxon>Micromonosporales</taxon>
        <taxon>Micromonosporaceae</taxon>
        <taxon>Micromonospora</taxon>
    </lineage>
</organism>
<keyword evidence="10" id="KW-0762">Sugar transport</keyword>
<evidence type="ECO:0000256" key="4">
    <source>
        <dbReference type="ARBA" id="ARBA00022692"/>
    </source>
</evidence>
<keyword evidence="4 7" id="KW-0812">Transmembrane</keyword>
<evidence type="ECO:0000313" key="11">
    <source>
        <dbReference type="Proteomes" id="UP000198937"/>
    </source>
</evidence>
<dbReference type="STRING" id="683228.GA0070617_2603"/>
<dbReference type="PROSITE" id="PS50928">
    <property type="entry name" value="ABC_TM1"/>
    <property type="match status" value="1"/>
</dbReference>
<evidence type="ECO:0000256" key="8">
    <source>
        <dbReference type="SAM" id="MobiDB-lite"/>
    </source>
</evidence>
<dbReference type="SUPFAM" id="SSF161098">
    <property type="entry name" value="MetI-like"/>
    <property type="match status" value="1"/>
</dbReference>
<keyword evidence="3" id="KW-1003">Cell membrane</keyword>
<dbReference type="Proteomes" id="UP000198937">
    <property type="component" value="Unassembled WGS sequence"/>
</dbReference>
<dbReference type="PANTHER" id="PTHR43744:SF12">
    <property type="entry name" value="ABC TRANSPORTER PERMEASE PROTEIN MG189-RELATED"/>
    <property type="match status" value="1"/>
</dbReference>
<dbReference type="CDD" id="cd06261">
    <property type="entry name" value="TM_PBP2"/>
    <property type="match status" value="1"/>
</dbReference>
<feature type="transmembrane region" description="Helical" evidence="7">
    <location>
        <begin position="288"/>
        <end position="311"/>
    </location>
</feature>
<evidence type="ECO:0000256" key="6">
    <source>
        <dbReference type="ARBA" id="ARBA00023136"/>
    </source>
</evidence>
<keyword evidence="5 7" id="KW-1133">Transmembrane helix</keyword>
<dbReference type="AlphaFoldDB" id="A0A1C6UJR3"/>
<comment type="similarity">
    <text evidence="7">Belongs to the binding-protein-dependent transport system permease family.</text>
</comment>
<dbReference type="Pfam" id="PF00528">
    <property type="entry name" value="BPD_transp_1"/>
    <property type="match status" value="1"/>
</dbReference>
<keyword evidence="6 7" id="KW-0472">Membrane</keyword>
<dbReference type="RefSeq" id="WP_091436887.1">
    <property type="nucleotide sequence ID" value="NZ_BMMJ01000021.1"/>
</dbReference>
<feature type="compositionally biased region" description="Pro residues" evidence="8">
    <location>
        <begin position="1"/>
        <end position="23"/>
    </location>
</feature>
<dbReference type="Gene3D" id="1.10.3720.10">
    <property type="entry name" value="MetI-like"/>
    <property type="match status" value="1"/>
</dbReference>
<feature type="transmembrane region" description="Helical" evidence="7">
    <location>
        <begin position="153"/>
        <end position="177"/>
    </location>
</feature>
<evidence type="ECO:0000256" key="2">
    <source>
        <dbReference type="ARBA" id="ARBA00022448"/>
    </source>
</evidence>
<dbReference type="GO" id="GO:0055085">
    <property type="term" value="P:transmembrane transport"/>
    <property type="evidence" value="ECO:0007669"/>
    <property type="project" value="InterPro"/>
</dbReference>
<accession>A0A1C6UJR3</accession>
<evidence type="ECO:0000256" key="1">
    <source>
        <dbReference type="ARBA" id="ARBA00004651"/>
    </source>
</evidence>
<gene>
    <name evidence="10" type="ORF">GA0070617_2603</name>
</gene>
<evidence type="ECO:0000259" key="9">
    <source>
        <dbReference type="PROSITE" id="PS50928"/>
    </source>
</evidence>
<evidence type="ECO:0000256" key="5">
    <source>
        <dbReference type="ARBA" id="ARBA00022989"/>
    </source>
</evidence>
<protein>
    <submittedName>
        <fullName evidence="10">Multiple sugar transport system permease protein</fullName>
    </submittedName>
</protein>
<feature type="region of interest" description="Disordered" evidence="8">
    <location>
        <begin position="1"/>
        <end position="48"/>
    </location>
</feature>
<dbReference type="EMBL" id="FMIA01000002">
    <property type="protein sequence ID" value="SCL54232.1"/>
    <property type="molecule type" value="Genomic_DNA"/>
</dbReference>
<dbReference type="GO" id="GO:0005886">
    <property type="term" value="C:plasma membrane"/>
    <property type="evidence" value="ECO:0007669"/>
    <property type="project" value="UniProtKB-SubCell"/>
</dbReference>
<dbReference type="OrthoDB" id="4821463at2"/>
<evidence type="ECO:0000313" key="10">
    <source>
        <dbReference type="EMBL" id="SCL54232.1"/>
    </source>
</evidence>
<comment type="subcellular location">
    <subcellularLocation>
        <location evidence="1 7">Cell membrane</location>
        <topology evidence="1 7">Multi-pass membrane protein</topology>
    </subcellularLocation>
</comment>
<name>A0A1C6UJR3_9ACTN</name>
<evidence type="ECO:0000256" key="3">
    <source>
        <dbReference type="ARBA" id="ARBA00022475"/>
    </source>
</evidence>
<evidence type="ECO:0000256" key="7">
    <source>
        <dbReference type="RuleBase" id="RU363032"/>
    </source>
</evidence>
<proteinExistence type="inferred from homology"/>
<feature type="transmembrane region" description="Helical" evidence="7">
    <location>
        <begin position="233"/>
        <end position="254"/>
    </location>
</feature>
<feature type="domain" description="ABC transmembrane type-1" evidence="9">
    <location>
        <begin position="118"/>
        <end position="311"/>
    </location>
</feature>
<reference evidence="10 11" key="1">
    <citation type="submission" date="2016-06" db="EMBL/GenBank/DDBJ databases">
        <authorList>
            <person name="Kjaerup R.B."/>
            <person name="Dalgaard T.S."/>
            <person name="Juul-Madsen H.R."/>
        </authorList>
    </citation>
    <scope>NUCLEOTIDE SEQUENCE [LARGE SCALE GENOMIC DNA]</scope>
    <source>
        <strain evidence="10 11">DSM 45577</strain>
    </source>
</reference>